<dbReference type="Gene3D" id="1.10.10.10">
    <property type="entry name" value="Winged helix-like DNA-binding domain superfamily/Winged helix DNA-binding domain"/>
    <property type="match status" value="1"/>
</dbReference>
<evidence type="ECO:0000259" key="6">
    <source>
        <dbReference type="Pfam" id="PF08281"/>
    </source>
</evidence>
<protein>
    <recommendedName>
        <fullName evidence="9">RNA polymerase subunit sigma-24</fullName>
    </recommendedName>
</protein>
<dbReference type="InterPro" id="IPR013324">
    <property type="entry name" value="RNA_pol_sigma_r3/r4-like"/>
</dbReference>
<evidence type="ECO:0008006" key="9">
    <source>
        <dbReference type="Google" id="ProtNLM"/>
    </source>
</evidence>
<comment type="caution">
    <text evidence="7">The sequence shown here is derived from an EMBL/GenBank/DDBJ whole genome shotgun (WGS) entry which is preliminary data.</text>
</comment>
<dbReference type="InterPro" id="IPR036388">
    <property type="entry name" value="WH-like_DNA-bd_sf"/>
</dbReference>
<evidence type="ECO:0000259" key="5">
    <source>
        <dbReference type="Pfam" id="PF04542"/>
    </source>
</evidence>
<evidence type="ECO:0000313" key="8">
    <source>
        <dbReference type="Proteomes" id="UP000229362"/>
    </source>
</evidence>
<sequence>MQHTQMPDTTDEELAVLTISNQALFGILIERYEGKLRRYIHRITSVTKEDCDDILQEIFINVYKNLAGFDTSLSFSSWIYRIAHNHVRSQFRKKQARPQSIIIDADILENMASDEDLHSTLDKAFAKETLERALAQLDEKYRTVLVLKFLEEKEYKEISDILQKPSGTIGTLINRAKKKLRAILEKESV</sequence>
<dbReference type="InterPro" id="IPR039425">
    <property type="entry name" value="RNA_pol_sigma-70-like"/>
</dbReference>
<reference evidence="8" key="1">
    <citation type="submission" date="2017-09" db="EMBL/GenBank/DDBJ databases">
        <title>Depth-based differentiation of microbial function through sediment-hosted aquifers and enrichment of novel symbionts in the deep terrestrial subsurface.</title>
        <authorList>
            <person name="Probst A.J."/>
            <person name="Ladd B."/>
            <person name="Jarett J.K."/>
            <person name="Geller-Mcgrath D.E."/>
            <person name="Sieber C.M.K."/>
            <person name="Emerson J.B."/>
            <person name="Anantharaman K."/>
            <person name="Thomas B.C."/>
            <person name="Malmstrom R."/>
            <person name="Stieglmeier M."/>
            <person name="Klingl A."/>
            <person name="Woyke T."/>
            <person name="Ryan C.M."/>
            <person name="Banfield J.F."/>
        </authorList>
    </citation>
    <scope>NUCLEOTIDE SEQUENCE [LARGE SCALE GENOMIC DNA]</scope>
</reference>
<keyword evidence="4" id="KW-0804">Transcription</keyword>
<feature type="domain" description="RNA polymerase sigma factor 70 region 4 type 2" evidence="6">
    <location>
        <begin position="128"/>
        <end position="180"/>
    </location>
</feature>
<feature type="domain" description="RNA polymerase sigma-70 region 2" evidence="5">
    <location>
        <begin position="28"/>
        <end position="96"/>
    </location>
</feature>
<dbReference type="Gene3D" id="1.10.1740.10">
    <property type="match status" value="1"/>
</dbReference>
<keyword evidence="3" id="KW-0731">Sigma factor</keyword>
<dbReference type="InterPro" id="IPR007627">
    <property type="entry name" value="RNA_pol_sigma70_r2"/>
</dbReference>
<dbReference type="GO" id="GO:0016987">
    <property type="term" value="F:sigma factor activity"/>
    <property type="evidence" value="ECO:0007669"/>
    <property type="project" value="UniProtKB-KW"/>
</dbReference>
<dbReference type="PANTHER" id="PTHR43133">
    <property type="entry name" value="RNA POLYMERASE ECF-TYPE SIGMA FACTO"/>
    <property type="match status" value="1"/>
</dbReference>
<accession>A0A2M6W0I5</accession>
<dbReference type="InterPro" id="IPR014284">
    <property type="entry name" value="RNA_pol_sigma-70_dom"/>
</dbReference>
<dbReference type="InterPro" id="IPR013325">
    <property type="entry name" value="RNA_pol_sigma_r2"/>
</dbReference>
<dbReference type="Pfam" id="PF04542">
    <property type="entry name" value="Sigma70_r2"/>
    <property type="match status" value="1"/>
</dbReference>
<name>A0A2M6W0I5_9BACT</name>
<gene>
    <name evidence="7" type="ORF">COU33_03830</name>
</gene>
<dbReference type="CDD" id="cd06171">
    <property type="entry name" value="Sigma70_r4"/>
    <property type="match status" value="1"/>
</dbReference>
<evidence type="ECO:0000256" key="4">
    <source>
        <dbReference type="ARBA" id="ARBA00023163"/>
    </source>
</evidence>
<organism evidence="7 8">
    <name type="scientific">Candidatus Magasanikbacteria bacterium CG10_big_fil_rev_8_21_14_0_10_43_6</name>
    <dbReference type="NCBI Taxonomy" id="1974650"/>
    <lineage>
        <taxon>Bacteria</taxon>
        <taxon>Candidatus Magasanikiibacteriota</taxon>
    </lineage>
</organism>
<dbReference type="GO" id="GO:0006352">
    <property type="term" value="P:DNA-templated transcription initiation"/>
    <property type="evidence" value="ECO:0007669"/>
    <property type="project" value="InterPro"/>
</dbReference>
<dbReference type="GO" id="GO:0003677">
    <property type="term" value="F:DNA binding"/>
    <property type="evidence" value="ECO:0007669"/>
    <property type="project" value="InterPro"/>
</dbReference>
<dbReference type="Pfam" id="PF08281">
    <property type="entry name" value="Sigma70_r4_2"/>
    <property type="match status" value="1"/>
</dbReference>
<dbReference type="NCBIfam" id="TIGR02937">
    <property type="entry name" value="sigma70-ECF"/>
    <property type="match status" value="1"/>
</dbReference>
<dbReference type="SUPFAM" id="SSF88946">
    <property type="entry name" value="Sigma2 domain of RNA polymerase sigma factors"/>
    <property type="match status" value="1"/>
</dbReference>
<evidence type="ECO:0000256" key="2">
    <source>
        <dbReference type="ARBA" id="ARBA00023015"/>
    </source>
</evidence>
<dbReference type="SUPFAM" id="SSF88659">
    <property type="entry name" value="Sigma3 and sigma4 domains of RNA polymerase sigma factors"/>
    <property type="match status" value="1"/>
</dbReference>
<evidence type="ECO:0000256" key="1">
    <source>
        <dbReference type="ARBA" id="ARBA00010641"/>
    </source>
</evidence>
<evidence type="ECO:0000313" key="7">
    <source>
        <dbReference type="EMBL" id="PIT86317.1"/>
    </source>
</evidence>
<proteinExistence type="inferred from homology"/>
<keyword evidence="2" id="KW-0805">Transcription regulation</keyword>
<dbReference type="InterPro" id="IPR013249">
    <property type="entry name" value="RNA_pol_sigma70_r4_t2"/>
</dbReference>
<dbReference type="PANTHER" id="PTHR43133:SF51">
    <property type="entry name" value="RNA POLYMERASE SIGMA FACTOR"/>
    <property type="match status" value="1"/>
</dbReference>
<comment type="similarity">
    <text evidence="1">Belongs to the sigma-70 factor family. ECF subfamily.</text>
</comment>
<dbReference type="EMBL" id="PFBZ01000164">
    <property type="protein sequence ID" value="PIT86317.1"/>
    <property type="molecule type" value="Genomic_DNA"/>
</dbReference>
<dbReference type="Proteomes" id="UP000229362">
    <property type="component" value="Unassembled WGS sequence"/>
</dbReference>
<evidence type="ECO:0000256" key="3">
    <source>
        <dbReference type="ARBA" id="ARBA00023082"/>
    </source>
</evidence>
<dbReference type="AlphaFoldDB" id="A0A2M6W0I5"/>